<dbReference type="OrthoDB" id="10265862at2759"/>
<dbReference type="SUPFAM" id="SSF69572">
    <property type="entry name" value="Activating enzymes of the ubiquitin-like proteins"/>
    <property type="match status" value="1"/>
</dbReference>
<gene>
    <name evidence="2" type="ORF">AYI70_g5751</name>
</gene>
<dbReference type="Proteomes" id="UP000187283">
    <property type="component" value="Unassembled WGS sequence"/>
</dbReference>
<organism evidence="2 3">
    <name type="scientific">Smittium culicis</name>
    <dbReference type="NCBI Taxonomy" id="133412"/>
    <lineage>
        <taxon>Eukaryota</taxon>
        <taxon>Fungi</taxon>
        <taxon>Fungi incertae sedis</taxon>
        <taxon>Zoopagomycota</taxon>
        <taxon>Kickxellomycotina</taxon>
        <taxon>Harpellomycetes</taxon>
        <taxon>Harpellales</taxon>
        <taxon>Legeriomycetaceae</taxon>
        <taxon>Smittium</taxon>
    </lineage>
</organism>
<dbReference type="STRING" id="133412.A0A1R1XT21"/>
<evidence type="ECO:0000313" key="3">
    <source>
        <dbReference type="Proteomes" id="UP000187283"/>
    </source>
</evidence>
<dbReference type="PANTHER" id="PTHR43267">
    <property type="entry name" value="TRNA THREONYLCARBAMOYLADENOSINE DEHYDRATASE"/>
    <property type="match status" value="1"/>
</dbReference>
<dbReference type="Pfam" id="PF00899">
    <property type="entry name" value="ThiF"/>
    <property type="match status" value="1"/>
</dbReference>
<name>A0A1R1XT21_9FUNG</name>
<keyword evidence="3" id="KW-1185">Reference proteome</keyword>
<dbReference type="InterPro" id="IPR045886">
    <property type="entry name" value="ThiF/MoeB/HesA"/>
</dbReference>
<feature type="domain" description="THIF-type NAD/FAD binding fold" evidence="1">
    <location>
        <begin position="81"/>
        <end position="186"/>
    </location>
</feature>
<accession>A0A1R1XT21</accession>
<proteinExistence type="predicted"/>
<feature type="non-terminal residue" evidence="2">
    <location>
        <position position="1"/>
    </location>
</feature>
<dbReference type="GO" id="GO:0005741">
    <property type="term" value="C:mitochondrial outer membrane"/>
    <property type="evidence" value="ECO:0007669"/>
    <property type="project" value="TreeGrafter"/>
</dbReference>
<sequence length="337" mass="38039">LNESVPPVSRWPSSGIFDRFLRYHQSLTKDSATLCEILLYCTYKSTLLKPLNQETNLNVVTKDTKVVTSPNEKLLFAEQLSRNCSFFGADNLECIKSSFVVVVGAGGVGSWAALMLIRSGVQRIRLIDFDQVTLSSLNRHAVAIRSDVGMSKVEAMRKRFLEIVPHIKIDTRVELFSKDNQEELLSGTMPAIFGMVMATRVLTELGNFPTEPLAIKGRHALYVRLHRDLMHREGAKTKIISAISLTVEEIGYIFEEMWMGKSAISNAVDKLSLVRYYADKPLSSLNCVCMTKKEADKHCKLDEGVDPDTYYDKAVVDYIHSRFEIERLYASLPDKFP</sequence>
<protein>
    <submittedName>
        <fullName evidence="2">tRNA threonylcarbamoyladenosine dehydratase</fullName>
    </submittedName>
</protein>
<evidence type="ECO:0000313" key="2">
    <source>
        <dbReference type="EMBL" id="OMJ17765.1"/>
    </source>
</evidence>
<reference evidence="2 3" key="1">
    <citation type="submission" date="2017-01" db="EMBL/GenBank/DDBJ databases">
        <authorList>
            <person name="Mah S.A."/>
            <person name="Swanson W.J."/>
            <person name="Moy G.W."/>
            <person name="Vacquier V.D."/>
        </authorList>
    </citation>
    <scope>NUCLEOTIDE SEQUENCE [LARGE SCALE GENOMIC DNA]</scope>
    <source>
        <strain evidence="2 3">GSMNP</strain>
    </source>
</reference>
<dbReference type="PANTHER" id="PTHR43267:SF2">
    <property type="entry name" value="TRNA THREONYLCARBAMOYLADENOSINE DEHYDRATASE 1-RELATED"/>
    <property type="match status" value="1"/>
</dbReference>
<dbReference type="InterPro" id="IPR000594">
    <property type="entry name" value="ThiF_NAD_FAD-bd"/>
</dbReference>
<dbReference type="GO" id="GO:0008641">
    <property type="term" value="F:ubiquitin-like modifier activating enzyme activity"/>
    <property type="evidence" value="ECO:0007669"/>
    <property type="project" value="InterPro"/>
</dbReference>
<dbReference type="InterPro" id="IPR035985">
    <property type="entry name" value="Ubiquitin-activating_enz"/>
</dbReference>
<dbReference type="Gene3D" id="3.40.50.720">
    <property type="entry name" value="NAD(P)-binding Rossmann-like Domain"/>
    <property type="match status" value="1"/>
</dbReference>
<dbReference type="AlphaFoldDB" id="A0A1R1XT21"/>
<dbReference type="GO" id="GO:0061504">
    <property type="term" value="P:cyclic threonylcarbamoyladenosine biosynthetic process"/>
    <property type="evidence" value="ECO:0007669"/>
    <property type="project" value="TreeGrafter"/>
</dbReference>
<dbReference type="EMBL" id="LSSN01001943">
    <property type="protein sequence ID" value="OMJ17765.1"/>
    <property type="molecule type" value="Genomic_DNA"/>
</dbReference>
<evidence type="ECO:0000259" key="1">
    <source>
        <dbReference type="Pfam" id="PF00899"/>
    </source>
</evidence>
<comment type="caution">
    <text evidence="2">The sequence shown here is derived from an EMBL/GenBank/DDBJ whole genome shotgun (WGS) entry which is preliminary data.</text>
</comment>
<dbReference type="GO" id="GO:0061503">
    <property type="term" value="F:tRNA threonylcarbamoyladenosine dehydratase"/>
    <property type="evidence" value="ECO:0007669"/>
    <property type="project" value="TreeGrafter"/>
</dbReference>